<evidence type="ECO:0000259" key="5">
    <source>
        <dbReference type="PROSITE" id="PS01178"/>
    </source>
</evidence>
<dbReference type="InterPro" id="IPR050473">
    <property type="entry name" value="A2M/Complement_sys"/>
</dbReference>
<dbReference type="SUPFAM" id="SSF47686">
    <property type="entry name" value="Anaphylotoxins (complement system)"/>
    <property type="match status" value="1"/>
</dbReference>
<organism evidence="6 7">
    <name type="scientific">Eptatretus burgeri</name>
    <name type="common">Inshore hagfish</name>
    <dbReference type="NCBI Taxonomy" id="7764"/>
    <lineage>
        <taxon>Eukaryota</taxon>
        <taxon>Metazoa</taxon>
        <taxon>Chordata</taxon>
        <taxon>Craniata</taxon>
        <taxon>Vertebrata</taxon>
        <taxon>Cyclostomata</taxon>
        <taxon>Myxini</taxon>
        <taxon>Myxiniformes</taxon>
        <taxon>Myxinidae</taxon>
        <taxon>Eptatretinae</taxon>
        <taxon>Eptatretus</taxon>
    </lineage>
</organism>
<dbReference type="InterPro" id="IPR018081">
    <property type="entry name" value="Anaphylatoxin_comp_syst"/>
</dbReference>
<dbReference type="SMART" id="SM00104">
    <property type="entry name" value="ANATO"/>
    <property type="match status" value="1"/>
</dbReference>
<feature type="signal peptide" evidence="4">
    <location>
        <begin position="1"/>
        <end position="20"/>
    </location>
</feature>
<dbReference type="Proteomes" id="UP000694388">
    <property type="component" value="Unplaced"/>
</dbReference>
<keyword evidence="4" id="KW-0732">Signal</keyword>
<evidence type="ECO:0000256" key="4">
    <source>
        <dbReference type="SAM" id="SignalP"/>
    </source>
</evidence>
<dbReference type="Pfam" id="PF07703">
    <property type="entry name" value="A2M_BRD"/>
    <property type="match status" value="1"/>
</dbReference>
<dbReference type="GeneTree" id="ENSGT00940000154063"/>
<dbReference type="PANTHER" id="PTHR11412">
    <property type="entry name" value="MACROGLOBULIN / COMPLEMENT"/>
    <property type="match status" value="1"/>
</dbReference>
<dbReference type="Pfam" id="PF01835">
    <property type="entry name" value="MG2"/>
    <property type="match status" value="1"/>
</dbReference>
<protein>
    <recommendedName>
        <fullName evidence="5">Anaphylatoxin-like domain-containing protein</fullName>
    </recommendedName>
</protein>
<evidence type="ECO:0000256" key="3">
    <source>
        <dbReference type="ARBA" id="ARBA00023157"/>
    </source>
</evidence>
<evidence type="ECO:0000313" key="6">
    <source>
        <dbReference type="Ensembl" id="ENSEBUP00000015492.1"/>
    </source>
</evidence>
<keyword evidence="3" id="KW-1015">Disulfide bond</keyword>
<feature type="chain" id="PRO_5034796946" description="Anaphylatoxin-like domain-containing protein" evidence="4">
    <location>
        <begin position="21"/>
        <end position="731"/>
    </location>
</feature>
<comment type="subcellular location">
    <subcellularLocation>
        <location evidence="1">Secreted</location>
    </subcellularLocation>
</comment>
<dbReference type="PROSITE" id="PS01178">
    <property type="entry name" value="ANAPHYLATOXIN_2"/>
    <property type="match status" value="1"/>
</dbReference>
<dbReference type="Gene3D" id="2.60.40.1940">
    <property type="match status" value="1"/>
</dbReference>
<dbReference type="GO" id="GO:0004866">
    <property type="term" value="F:endopeptidase inhibitor activity"/>
    <property type="evidence" value="ECO:0007669"/>
    <property type="project" value="InterPro"/>
</dbReference>
<dbReference type="Pfam" id="PF17789">
    <property type="entry name" value="MG4"/>
    <property type="match status" value="1"/>
</dbReference>
<evidence type="ECO:0000256" key="2">
    <source>
        <dbReference type="ARBA" id="ARBA00022525"/>
    </source>
</evidence>
<dbReference type="SMART" id="SM01359">
    <property type="entry name" value="A2M_N_2"/>
    <property type="match status" value="1"/>
</dbReference>
<dbReference type="InterPro" id="IPR013783">
    <property type="entry name" value="Ig-like_fold"/>
</dbReference>
<dbReference type="Pfam" id="PF01821">
    <property type="entry name" value="ANATO"/>
    <property type="match status" value="1"/>
</dbReference>
<dbReference type="PANTHER" id="PTHR11412:SF166">
    <property type="entry name" value="NTR DOMAIN-CONTAINING PROTEIN"/>
    <property type="match status" value="1"/>
</dbReference>
<keyword evidence="2" id="KW-0964">Secreted</keyword>
<proteinExistence type="predicted"/>
<reference evidence="6" key="1">
    <citation type="submission" date="2025-08" db="UniProtKB">
        <authorList>
            <consortium name="Ensembl"/>
        </authorList>
    </citation>
    <scope>IDENTIFICATION</scope>
</reference>
<evidence type="ECO:0000256" key="1">
    <source>
        <dbReference type="ARBA" id="ARBA00004613"/>
    </source>
</evidence>
<dbReference type="Gene3D" id="1.20.91.20">
    <property type="entry name" value="Anaphylotoxins (complement system)"/>
    <property type="match status" value="1"/>
</dbReference>
<reference evidence="6" key="2">
    <citation type="submission" date="2025-09" db="UniProtKB">
        <authorList>
            <consortium name="Ensembl"/>
        </authorList>
    </citation>
    <scope>IDENTIFICATION</scope>
</reference>
<accession>A0A8C4QIJ4</accession>
<dbReference type="CDD" id="cd00017">
    <property type="entry name" value="ANATO"/>
    <property type="match status" value="1"/>
</dbReference>
<sequence>MKLLALCVLVIACTLQPGHSSKVLVIAPAATSSYDDLAVAILMVDQKKITEVHVLLVNPHTGATLDEKKVKLQWDNKFIAFTKLQVTPKEVEKWKEDFVRLMVKWDGGQHMEIDIPLTSRRGLVFAQTDQPIYTPNNDVNIRLFPVTRQLNPILSSLVVDIMNPDGVVVDRIEKNAFEVEKVMELRPFHVPAITSLGDWKIVSWMKDKPQFNYTSGFKVEEYVLPTFDVSITSEQPYLHVYDKAFTIHIKAMHIYGKPVMGRAYVRYGVKHQSKRTLLSTSSALVRFEQGEAMHTLRQKHILEQYPDPKLLLGQSLYVEASVISSDAGEIENSILDDIPIVASPYSIKSKWTVPFFKPGVPYIYKVLVLNPDGSPASGVPIKVSFSFDSSGNWITQKRKTMDNGIAMQTINTARNSKKLNIKVQTEDERLEQSQQAEASFTIASYSSPSGSFIHLNAHREVKSPGEHIVFDVFIKSAAKDHVLHFNYLMISNGKIHNFLQEGRKGDTTSVSLLLTPELVPQFRLVAFFILPSGELVADSIIIDVKDSCHAKLSLDVAGGKRLFSPRDNVNFDLSGESDSWVAVGAVDKAAYVLDKKNKLTANKVYKAMEASDLGCSVGSGKTGPLVFRDAGLAIMAKEISGMDDVKASTYPAELRKCCRDAAIESPLRLSCEERTKHIHDEGEGCQETFLECCKHVEEELLIAMEEEDEDLGRSQGEDFMIQESQVVIRSH</sequence>
<dbReference type="PROSITE" id="PS01177">
    <property type="entry name" value="ANAPHYLATOXIN_1"/>
    <property type="match status" value="1"/>
</dbReference>
<dbReference type="InterPro" id="IPR041555">
    <property type="entry name" value="MG3"/>
</dbReference>
<dbReference type="Ensembl" id="ENSEBUT00000016068.1">
    <property type="protein sequence ID" value="ENSEBUP00000015492.1"/>
    <property type="gene ID" value="ENSEBUG00000009743.1"/>
</dbReference>
<feature type="domain" description="Anaphylatoxin-like" evidence="5">
    <location>
        <begin position="657"/>
        <end position="693"/>
    </location>
</feature>
<dbReference type="Pfam" id="PF17791">
    <property type="entry name" value="MG3"/>
    <property type="match status" value="1"/>
</dbReference>
<dbReference type="GO" id="GO:0005576">
    <property type="term" value="C:extracellular region"/>
    <property type="evidence" value="ECO:0007669"/>
    <property type="project" value="UniProtKB-SubCell"/>
</dbReference>
<name>A0A8C4QIJ4_EPTBU</name>
<dbReference type="InterPro" id="IPR000020">
    <property type="entry name" value="Anaphylatoxin/fibulin"/>
</dbReference>
<dbReference type="InterPro" id="IPR011625">
    <property type="entry name" value="A2M_N_BRD"/>
</dbReference>
<dbReference type="Gene3D" id="2.60.40.10">
    <property type="entry name" value="Immunoglobulins"/>
    <property type="match status" value="1"/>
</dbReference>
<evidence type="ECO:0000313" key="7">
    <source>
        <dbReference type="Proteomes" id="UP000694388"/>
    </source>
</evidence>
<dbReference type="Gene3D" id="6.20.50.160">
    <property type="match status" value="1"/>
</dbReference>
<dbReference type="InterPro" id="IPR040839">
    <property type="entry name" value="MG4"/>
</dbReference>
<dbReference type="AlphaFoldDB" id="A0A8C4QIJ4"/>
<keyword evidence="7" id="KW-1185">Reference proteome</keyword>
<dbReference type="InterPro" id="IPR002890">
    <property type="entry name" value="MG2"/>
</dbReference>
<dbReference type="Gene3D" id="2.60.40.1930">
    <property type="match status" value="3"/>
</dbReference>